<proteinExistence type="predicted"/>
<sequence>MSNQPLSKYLIIIALSTLVALPISTPALKLKNIEIASREESTSIDLAFDKPFDYNITAIAGGLFIIIYKVNKVECSVPEITDNRFISSINIENVKKTLKVRINTTKLSKRFVSYKLSRGKLLRVEIKPSVDHIITSMFEKRYEDLRGIKCLIVDDDDGINNGNLAGGVDVDRYYTFYNENLGLGWDTITIMHNQKSIPLEKLAPYDLIIWITGINAVPETIGKEKLNTIERYLKGGGKIVLISQNLFSDSPYETVAFFKDKLDIASVDCDTKISSVQYLPANNEEEEISLKSIISPAGNWGDGMILPDGGDSSGRAILKGADDRYYGITSKTAGIALFTVELANVDGPFKRLDILKSAIDYIMCE</sequence>
<evidence type="ECO:0000313" key="2">
    <source>
        <dbReference type="Proteomes" id="UP000192611"/>
    </source>
</evidence>
<organism evidence="1 2">
    <name type="scientific">Candidatus Coatesbacteria bacterium 4484_99</name>
    <dbReference type="NCBI Taxonomy" id="1970774"/>
    <lineage>
        <taxon>Bacteria</taxon>
        <taxon>Candidatus Coatesiibacteriota</taxon>
    </lineage>
</organism>
<reference evidence="2" key="1">
    <citation type="submission" date="2017-03" db="EMBL/GenBank/DDBJ databases">
        <title>Novel pathways for hydrocarbon cycling and metabolic interdependencies in hydrothermal sediment communities.</title>
        <authorList>
            <person name="Dombrowski N."/>
            <person name="Seitz K."/>
            <person name="Teske A."/>
            <person name="Baker B."/>
        </authorList>
    </citation>
    <scope>NUCLEOTIDE SEQUENCE [LARGE SCALE GENOMIC DNA]</scope>
</reference>
<dbReference type="Proteomes" id="UP000192611">
    <property type="component" value="Unassembled WGS sequence"/>
</dbReference>
<gene>
    <name evidence="1" type="ORF">B6D57_00890</name>
</gene>
<dbReference type="EMBL" id="NATQ01000011">
    <property type="protein sequence ID" value="OQX91128.1"/>
    <property type="molecule type" value="Genomic_DNA"/>
</dbReference>
<dbReference type="AlphaFoldDB" id="A0A1W9S2P5"/>
<name>A0A1W9S2P5_9BACT</name>
<accession>A0A1W9S2P5</accession>
<evidence type="ECO:0000313" key="1">
    <source>
        <dbReference type="EMBL" id="OQX91128.1"/>
    </source>
</evidence>
<comment type="caution">
    <text evidence="1">The sequence shown here is derived from an EMBL/GenBank/DDBJ whole genome shotgun (WGS) entry which is preliminary data.</text>
</comment>
<protein>
    <submittedName>
        <fullName evidence="1">Uncharacterized protein</fullName>
    </submittedName>
</protein>